<dbReference type="PANTHER" id="PTHR43711">
    <property type="entry name" value="TWO-COMPONENT HISTIDINE KINASE"/>
    <property type="match status" value="1"/>
</dbReference>
<dbReference type="InterPro" id="IPR050736">
    <property type="entry name" value="Sensor_HK_Regulatory"/>
</dbReference>
<organism evidence="8 9">
    <name type="scientific">Pseudoduganella lurida</name>
    <dbReference type="NCBI Taxonomy" id="1036180"/>
    <lineage>
        <taxon>Bacteria</taxon>
        <taxon>Pseudomonadati</taxon>
        <taxon>Pseudomonadota</taxon>
        <taxon>Betaproteobacteria</taxon>
        <taxon>Burkholderiales</taxon>
        <taxon>Oxalobacteraceae</taxon>
        <taxon>Telluria group</taxon>
        <taxon>Pseudoduganella</taxon>
    </lineage>
</organism>
<feature type="transmembrane region" description="Helical" evidence="6">
    <location>
        <begin position="12"/>
        <end position="35"/>
    </location>
</feature>
<feature type="transmembrane region" description="Helical" evidence="6">
    <location>
        <begin position="117"/>
        <end position="135"/>
    </location>
</feature>
<proteinExistence type="predicted"/>
<evidence type="ECO:0000256" key="6">
    <source>
        <dbReference type="SAM" id="Phobius"/>
    </source>
</evidence>
<name>A0A562R230_9BURK</name>
<dbReference type="SUPFAM" id="SSF47384">
    <property type="entry name" value="Homodimeric domain of signal transducing histidine kinase"/>
    <property type="match status" value="1"/>
</dbReference>
<keyword evidence="5" id="KW-0902">Two-component regulatory system</keyword>
<dbReference type="SMART" id="SM00388">
    <property type="entry name" value="HisKA"/>
    <property type="match status" value="1"/>
</dbReference>
<keyword evidence="6" id="KW-1133">Transmembrane helix</keyword>
<keyword evidence="3" id="KW-0808">Transferase</keyword>
<dbReference type="OrthoDB" id="8746274at2"/>
<dbReference type="CDD" id="cd00082">
    <property type="entry name" value="HisKA"/>
    <property type="match status" value="1"/>
</dbReference>
<sequence length="385" mass="40495">MQVPEAARASAALPAVFVICTVLAVANLCGWLFGIRQLVSMAPGLPAMVPVTALLSLLMAGGLWTSWRWPQRPFIATAGPAAVIALGLVIETCYLAGAAPGPFLLVQAGRESGYNLSSPVTAGMFIALGLASLLLARGAKVRTAQGIGLGVFLLALLNLTGYLFRDTSLFALLPGRGTSILTSLQVLLLAAGVLLLRPGSGLMAAMTGRSPSARIARRLLVSAFLVPVATGAALFASAQAGLFDMPSVLPLFAWLVVVLLLTIIWRFALQLRTVDLARAAARAELQAALEALRAEHDRKDIFLATLAHELRNPLAPVSAAADVLRLGGAASVEDRRRLGNVIGTQVGNIVDLVNDLLDVERITRGRLALDRQVLDIREPIAGAFE</sequence>
<comment type="catalytic activity">
    <reaction evidence="1">
        <text>ATP + protein L-histidine = ADP + protein N-phospho-L-histidine.</text>
        <dbReference type="EC" id="2.7.13.3"/>
    </reaction>
</comment>
<dbReference type="EMBL" id="VLLB01000008">
    <property type="protein sequence ID" value="TWI62644.1"/>
    <property type="molecule type" value="Genomic_DNA"/>
</dbReference>
<keyword evidence="9" id="KW-1185">Reference proteome</keyword>
<evidence type="ECO:0000256" key="4">
    <source>
        <dbReference type="ARBA" id="ARBA00022777"/>
    </source>
</evidence>
<dbReference type="InterPro" id="IPR003661">
    <property type="entry name" value="HisK_dim/P_dom"/>
</dbReference>
<evidence type="ECO:0000259" key="7">
    <source>
        <dbReference type="PROSITE" id="PS50109"/>
    </source>
</evidence>
<feature type="transmembrane region" description="Helical" evidence="6">
    <location>
        <begin position="147"/>
        <end position="164"/>
    </location>
</feature>
<evidence type="ECO:0000256" key="1">
    <source>
        <dbReference type="ARBA" id="ARBA00000085"/>
    </source>
</evidence>
<dbReference type="Gene3D" id="1.10.287.130">
    <property type="match status" value="1"/>
</dbReference>
<feature type="transmembrane region" description="Helical" evidence="6">
    <location>
        <begin position="248"/>
        <end position="268"/>
    </location>
</feature>
<keyword evidence="6" id="KW-0472">Membrane</keyword>
<dbReference type="InterPro" id="IPR005467">
    <property type="entry name" value="His_kinase_dom"/>
</dbReference>
<dbReference type="PANTHER" id="PTHR43711:SF1">
    <property type="entry name" value="HISTIDINE KINASE 1"/>
    <property type="match status" value="1"/>
</dbReference>
<dbReference type="AlphaFoldDB" id="A0A562R230"/>
<feature type="transmembrane region" description="Helical" evidence="6">
    <location>
        <begin position="74"/>
        <end position="97"/>
    </location>
</feature>
<comment type="caution">
    <text evidence="8">The sequence shown here is derived from an EMBL/GenBank/DDBJ whole genome shotgun (WGS) entry which is preliminary data.</text>
</comment>
<reference evidence="8 9" key="1">
    <citation type="journal article" date="2015" name="Stand. Genomic Sci.">
        <title>Genomic Encyclopedia of Bacterial and Archaeal Type Strains, Phase III: the genomes of soil and plant-associated and newly described type strains.</title>
        <authorList>
            <person name="Whitman W.B."/>
            <person name="Woyke T."/>
            <person name="Klenk H.P."/>
            <person name="Zhou Y."/>
            <person name="Lilburn T.G."/>
            <person name="Beck B.J."/>
            <person name="De Vos P."/>
            <person name="Vandamme P."/>
            <person name="Eisen J.A."/>
            <person name="Garrity G."/>
            <person name="Hugenholtz P."/>
            <person name="Kyrpides N.C."/>
        </authorList>
    </citation>
    <scope>NUCLEOTIDE SEQUENCE [LARGE SCALE GENOMIC DNA]</scope>
    <source>
        <strain evidence="8 9">CGMCC 1.10822</strain>
    </source>
</reference>
<gene>
    <name evidence="8" type="ORF">IP91_04166</name>
</gene>
<dbReference type="Proteomes" id="UP000318431">
    <property type="component" value="Unassembled WGS sequence"/>
</dbReference>
<evidence type="ECO:0000256" key="3">
    <source>
        <dbReference type="ARBA" id="ARBA00022679"/>
    </source>
</evidence>
<feature type="domain" description="Histidine kinase" evidence="7">
    <location>
        <begin position="305"/>
        <end position="385"/>
    </location>
</feature>
<accession>A0A562R230</accession>
<protein>
    <recommendedName>
        <fullName evidence="2">histidine kinase</fullName>
        <ecNumber evidence="2">2.7.13.3</ecNumber>
    </recommendedName>
</protein>
<evidence type="ECO:0000313" key="9">
    <source>
        <dbReference type="Proteomes" id="UP000318431"/>
    </source>
</evidence>
<dbReference type="PROSITE" id="PS50109">
    <property type="entry name" value="HIS_KIN"/>
    <property type="match status" value="1"/>
</dbReference>
<keyword evidence="6" id="KW-0812">Transmembrane</keyword>
<dbReference type="GO" id="GO:0000155">
    <property type="term" value="F:phosphorelay sensor kinase activity"/>
    <property type="evidence" value="ECO:0007669"/>
    <property type="project" value="InterPro"/>
</dbReference>
<feature type="transmembrane region" description="Helical" evidence="6">
    <location>
        <begin position="219"/>
        <end position="242"/>
    </location>
</feature>
<dbReference type="Pfam" id="PF00512">
    <property type="entry name" value="HisKA"/>
    <property type="match status" value="1"/>
</dbReference>
<dbReference type="InterPro" id="IPR036097">
    <property type="entry name" value="HisK_dim/P_sf"/>
</dbReference>
<dbReference type="RefSeq" id="WP_145651532.1">
    <property type="nucleotide sequence ID" value="NZ_VLLB01000008.1"/>
</dbReference>
<feature type="transmembrane region" description="Helical" evidence="6">
    <location>
        <begin position="47"/>
        <end position="67"/>
    </location>
</feature>
<evidence type="ECO:0000256" key="2">
    <source>
        <dbReference type="ARBA" id="ARBA00012438"/>
    </source>
</evidence>
<feature type="transmembrane region" description="Helical" evidence="6">
    <location>
        <begin position="184"/>
        <end position="207"/>
    </location>
</feature>
<evidence type="ECO:0000313" key="8">
    <source>
        <dbReference type="EMBL" id="TWI62644.1"/>
    </source>
</evidence>
<dbReference type="EC" id="2.7.13.3" evidence="2"/>
<evidence type="ECO:0000256" key="5">
    <source>
        <dbReference type="ARBA" id="ARBA00023012"/>
    </source>
</evidence>
<keyword evidence="4" id="KW-0418">Kinase</keyword>